<dbReference type="EMBL" id="ARZY01000002">
    <property type="protein sequence ID" value="EWH11991.1"/>
    <property type="molecule type" value="Genomic_DNA"/>
</dbReference>
<dbReference type="RefSeq" id="WP_051479537.1">
    <property type="nucleotide sequence ID" value="NZ_ARZY01000002.1"/>
</dbReference>
<dbReference type="OrthoDB" id="9793251at2"/>
<dbReference type="STRING" id="1328313.DS2_02368"/>
<name>W7QJC7_9ALTE</name>
<dbReference type="PANTHER" id="PTHR35812:SF1">
    <property type="entry name" value="LIPOPROTEIN"/>
    <property type="match status" value="1"/>
</dbReference>
<evidence type="ECO:0000259" key="2">
    <source>
        <dbReference type="Pfam" id="PF07603"/>
    </source>
</evidence>
<reference evidence="3 4" key="1">
    <citation type="journal article" date="2014" name="Genome Announc.">
        <title>Draft Genome Sequence of the Agar-Degrading Bacterium Catenovulum sp. Strain DS-2, Isolated from Intestines of Haliotis diversicolor.</title>
        <authorList>
            <person name="Shan D."/>
            <person name="Li X."/>
            <person name="Gu Z."/>
            <person name="Wei G."/>
            <person name="Gao Z."/>
            <person name="Shao Z."/>
        </authorList>
    </citation>
    <scope>NUCLEOTIDE SEQUENCE [LARGE SCALE GENOMIC DNA]</scope>
    <source>
        <strain evidence="3 4">DS-2</strain>
    </source>
</reference>
<accession>W7QJC7</accession>
<comment type="caution">
    <text evidence="3">The sequence shown here is derived from an EMBL/GenBank/DDBJ whole genome shotgun (WGS) entry which is preliminary data.</text>
</comment>
<feature type="chain" id="PRO_5004901368" description="Lcl C-terminal domain-containing protein" evidence="1">
    <location>
        <begin position="23"/>
        <end position="176"/>
    </location>
</feature>
<evidence type="ECO:0000313" key="3">
    <source>
        <dbReference type="EMBL" id="EWH11991.1"/>
    </source>
</evidence>
<evidence type="ECO:0000256" key="1">
    <source>
        <dbReference type="SAM" id="SignalP"/>
    </source>
</evidence>
<dbReference type="AlphaFoldDB" id="W7QJC7"/>
<organism evidence="3 4">
    <name type="scientific">Catenovulum agarivorans DS-2</name>
    <dbReference type="NCBI Taxonomy" id="1328313"/>
    <lineage>
        <taxon>Bacteria</taxon>
        <taxon>Pseudomonadati</taxon>
        <taxon>Pseudomonadota</taxon>
        <taxon>Gammaproteobacteria</taxon>
        <taxon>Alteromonadales</taxon>
        <taxon>Alteromonadaceae</taxon>
        <taxon>Catenovulum</taxon>
    </lineage>
</organism>
<dbReference type="InterPro" id="IPR011460">
    <property type="entry name" value="Lcl_C"/>
</dbReference>
<feature type="signal peptide" evidence="1">
    <location>
        <begin position="1"/>
        <end position="22"/>
    </location>
</feature>
<feature type="domain" description="Lcl C-terminal" evidence="2">
    <location>
        <begin position="45"/>
        <end position="172"/>
    </location>
</feature>
<dbReference type="Proteomes" id="UP000019276">
    <property type="component" value="Unassembled WGS sequence"/>
</dbReference>
<sequence>MLKNFNLIILSTLLMVPITSWAFCSEDVATTVDVTQYAVDSENGLATDPSTGLMWQMCNYGETWQASGARCDGVAKSLDWQQALQASEQVSIAGYDDWRLPNIKELMQIIERSCAEPATQTALFPSMKNEVYWSSTPVFNNGADNLVWTVHFKEGSNAQKQKNNFNFVRLVRKVTQ</sequence>
<proteinExistence type="predicted"/>
<evidence type="ECO:0000313" key="4">
    <source>
        <dbReference type="Proteomes" id="UP000019276"/>
    </source>
</evidence>
<gene>
    <name evidence="3" type="ORF">DS2_02368</name>
</gene>
<dbReference type="eggNOG" id="COG0515">
    <property type="taxonomic scope" value="Bacteria"/>
</dbReference>
<keyword evidence="1" id="KW-0732">Signal</keyword>
<protein>
    <recommendedName>
        <fullName evidence="2">Lcl C-terminal domain-containing protein</fullName>
    </recommendedName>
</protein>
<dbReference type="PANTHER" id="PTHR35812">
    <property type="entry name" value="LIPOPROTEIN"/>
    <property type="match status" value="1"/>
</dbReference>
<keyword evidence="4" id="KW-1185">Reference proteome</keyword>
<dbReference type="Pfam" id="PF07603">
    <property type="entry name" value="Lcl_C"/>
    <property type="match status" value="1"/>
</dbReference>